<dbReference type="EMBL" id="MWQY01000015">
    <property type="protein sequence ID" value="ORC34175.1"/>
    <property type="molecule type" value="Genomic_DNA"/>
</dbReference>
<keyword evidence="5 11" id="KW-0813">Transport</keyword>
<name>A0A1Y1RVV3_9SPIO</name>
<dbReference type="NCBIfam" id="TIGR01726">
    <property type="entry name" value="HEQRo_perm_3TM"/>
    <property type="match status" value="1"/>
</dbReference>
<keyword evidence="9 11" id="KW-1133">Transmembrane helix</keyword>
<keyword evidence="14" id="KW-1185">Reference proteome</keyword>
<dbReference type="GO" id="GO:0022857">
    <property type="term" value="F:transmembrane transporter activity"/>
    <property type="evidence" value="ECO:0007669"/>
    <property type="project" value="InterPro"/>
</dbReference>
<gene>
    <name evidence="13" type="ORF">B4O97_13635</name>
</gene>
<evidence type="ECO:0000256" key="5">
    <source>
        <dbReference type="ARBA" id="ARBA00022448"/>
    </source>
</evidence>
<evidence type="ECO:0000256" key="7">
    <source>
        <dbReference type="ARBA" id="ARBA00022692"/>
    </source>
</evidence>
<organism evidence="13 14">
    <name type="scientific">Marispirochaeta aestuarii</name>
    <dbReference type="NCBI Taxonomy" id="1963862"/>
    <lineage>
        <taxon>Bacteria</taxon>
        <taxon>Pseudomonadati</taxon>
        <taxon>Spirochaetota</taxon>
        <taxon>Spirochaetia</taxon>
        <taxon>Spirochaetales</taxon>
        <taxon>Spirochaetaceae</taxon>
        <taxon>Marispirochaeta</taxon>
    </lineage>
</organism>
<comment type="subcellular location">
    <subcellularLocation>
        <location evidence="2">Cell inner membrane</location>
        <topology evidence="2">Multi-pass membrane protein</topology>
    </subcellularLocation>
    <subcellularLocation>
        <location evidence="11">Cell membrane</location>
        <topology evidence="11">Multi-pass membrane protein</topology>
    </subcellularLocation>
</comment>
<dbReference type="InterPro" id="IPR010065">
    <property type="entry name" value="AA_ABC_transptr_permease_3TM"/>
</dbReference>
<dbReference type="PANTHER" id="PTHR30614:SF46">
    <property type="entry name" value="ABC TRANSPORTER MEMBRANE SPANNING PERMEASE-GLUTAMINE TRANSPORT"/>
    <property type="match status" value="1"/>
</dbReference>
<dbReference type="InterPro" id="IPR035906">
    <property type="entry name" value="MetI-like_sf"/>
</dbReference>
<evidence type="ECO:0000313" key="13">
    <source>
        <dbReference type="EMBL" id="ORC34175.1"/>
    </source>
</evidence>
<evidence type="ECO:0000259" key="12">
    <source>
        <dbReference type="PROSITE" id="PS50928"/>
    </source>
</evidence>
<dbReference type="Proteomes" id="UP000192343">
    <property type="component" value="Unassembled WGS sequence"/>
</dbReference>
<evidence type="ECO:0000256" key="11">
    <source>
        <dbReference type="RuleBase" id="RU363032"/>
    </source>
</evidence>
<feature type="transmembrane region" description="Helical" evidence="11">
    <location>
        <begin position="22"/>
        <end position="48"/>
    </location>
</feature>
<keyword evidence="8" id="KW-0029">Amino-acid transport</keyword>
<dbReference type="GO" id="GO:0043190">
    <property type="term" value="C:ATP-binding cassette (ABC) transporter complex"/>
    <property type="evidence" value="ECO:0007669"/>
    <property type="project" value="InterPro"/>
</dbReference>
<dbReference type="STRING" id="1963862.B4O97_13635"/>
<dbReference type="PROSITE" id="PS50928">
    <property type="entry name" value="ABC_TM1"/>
    <property type="match status" value="1"/>
</dbReference>
<protein>
    <recommendedName>
        <fullName evidence="4">Putative glutamine transport system permease protein GlnP</fullName>
    </recommendedName>
</protein>
<evidence type="ECO:0000256" key="9">
    <source>
        <dbReference type="ARBA" id="ARBA00022989"/>
    </source>
</evidence>
<dbReference type="FunFam" id="1.10.3720.10:FF:000033">
    <property type="entry name" value="Polar amino acid ABC transporter permease"/>
    <property type="match status" value="1"/>
</dbReference>
<comment type="similarity">
    <text evidence="3">Belongs to the binding-protein-dependent transport system permease family. HisMQ subfamily.</text>
</comment>
<feature type="domain" description="ABC transmembrane type-1" evidence="12">
    <location>
        <begin position="22"/>
        <end position="209"/>
    </location>
</feature>
<dbReference type="AlphaFoldDB" id="A0A1Y1RVV3"/>
<evidence type="ECO:0000256" key="8">
    <source>
        <dbReference type="ARBA" id="ARBA00022970"/>
    </source>
</evidence>
<sequence>MSKFPWDLSIIVKRFPFFWEAAAVTLTITAMGIIVGMIIGLVMALFRISHNRFFQYTAQIYIFVIRGTPLLLQLFIIYYGLTALVTIPPFPSAVIALAVHNGAYIAEIFRGSIQSIDRGQMEAARSIGMTHSKAMSRIIMPQAFKRAIPPLGNQFIIALKDSSLASTVTVPELLLKGRQLGSSSFKYMEMLVIVAIYYLILTTIFYVIVSKTEKRFALGSREQGKIW</sequence>
<evidence type="ECO:0000256" key="4">
    <source>
        <dbReference type="ARBA" id="ARBA00016506"/>
    </source>
</evidence>
<feature type="transmembrane region" description="Helical" evidence="11">
    <location>
        <begin position="190"/>
        <end position="209"/>
    </location>
</feature>
<evidence type="ECO:0000313" key="14">
    <source>
        <dbReference type="Proteomes" id="UP000192343"/>
    </source>
</evidence>
<keyword evidence="6" id="KW-1003">Cell membrane</keyword>
<evidence type="ECO:0000256" key="2">
    <source>
        <dbReference type="ARBA" id="ARBA00004429"/>
    </source>
</evidence>
<keyword evidence="10 11" id="KW-0472">Membrane</keyword>
<dbReference type="CDD" id="cd06261">
    <property type="entry name" value="TM_PBP2"/>
    <property type="match status" value="1"/>
</dbReference>
<accession>A0A1Y1RVV3</accession>
<dbReference type="InterPro" id="IPR043429">
    <property type="entry name" value="ArtM/GltK/GlnP/TcyL/YhdX-like"/>
</dbReference>
<dbReference type="PANTHER" id="PTHR30614">
    <property type="entry name" value="MEMBRANE COMPONENT OF AMINO ACID ABC TRANSPORTER"/>
    <property type="match status" value="1"/>
</dbReference>
<dbReference type="SUPFAM" id="SSF161098">
    <property type="entry name" value="MetI-like"/>
    <property type="match status" value="1"/>
</dbReference>
<evidence type="ECO:0000256" key="3">
    <source>
        <dbReference type="ARBA" id="ARBA00010072"/>
    </source>
</evidence>
<feature type="transmembrane region" description="Helical" evidence="11">
    <location>
        <begin position="60"/>
        <end position="81"/>
    </location>
</feature>
<evidence type="ECO:0000256" key="10">
    <source>
        <dbReference type="ARBA" id="ARBA00023136"/>
    </source>
</evidence>
<reference evidence="13 14" key="1">
    <citation type="submission" date="2017-03" db="EMBL/GenBank/DDBJ databases">
        <title>Draft Genome sequence of Marispirochaeta sp. strain JC444.</title>
        <authorList>
            <person name="Shivani Y."/>
            <person name="Subhash Y."/>
            <person name="Sasikala C."/>
            <person name="Ramana C."/>
        </authorList>
    </citation>
    <scope>NUCLEOTIDE SEQUENCE [LARGE SCALE GENOMIC DNA]</scope>
    <source>
        <strain evidence="13 14">JC444</strain>
    </source>
</reference>
<comment type="function">
    <text evidence="1">Part of the binding-protein-dependent transport system for glutamine; probably responsible for the translocation of the substrate across the membrane.</text>
</comment>
<dbReference type="Pfam" id="PF00528">
    <property type="entry name" value="BPD_transp_1"/>
    <property type="match status" value="1"/>
</dbReference>
<dbReference type="InterPro" id="IPR000515">
    <property type="entry name" value="MetI-like"/>
</dbReference>
<evidence type="ECO:0000256" key="6">
    <source>
        <dbReference type="ARBA" id="ARBA00022475"/>
    </source>
</evidence>
<dbReference type="GO" id="GO:0006865">
    <property type="term" value="P:amino acid transport"/>
    <property type="evidence" value="ECO:0007669"/>
    <property type="project" value="UniProtKB-KW"/>
</dbReference>
<comment type="caution">
    <text evidence="13">The sequence shown here is derived from an EMBL/GenBank/DDBJ whole genome shotgun (WGS) entry which is preliminary data.</text>
</comment>
<keyword evidence="7 11" id="KW-0812">Transmembrane</keyword>
<proteinExistence type="inferred from homology"/>
<dbReference type="Gene3D" id="1.10.3720.10">
    <property type="entry name" value="MetI-like"/>
    <property type="match status" value="1"/>
</dbReference>
<evidence type="ECO:0000256" key="1">
    <source>
        <dbReference type="ARBA" id="ARBA00003159"/>
    </source>
</evidence>